<organism evidence="4 5">
    <name type="scientific">Hyalella azteca</name>
    <name type="common">Amphipod</name>
    <dbReference type="NCBI Taxonomy" id="294128"/>
    <lineage>
        <taxon>Eukaryota</taxon>
        <taxon>Metazoa</taxon>
        <taxon>Ecdysozoa</taxon>
        <taxon>Arthropoda</taxon>
        <taxon>Crustacea</taxon>
        <taxon>Multicrustacea</taxon>
        <taxon>Malacostraca</taxon>
        <taxon>Eumalacostraca</taxon>
        <taxon>Peracarida</taxon>
        <taxon>Amphipoda</taxon>
        <taxon>Senticaudata</taxon>
        <taxon>Talitrida</taxon>
        <taxon>Talitroidea</taxon>
        <taxon>Hyalellidae</taxon>
        <taxon>Hyalella</taxon>
    </lineage>
</organism>
<dbReference type="PANTHER" id="PTHR19375">
    <property type="entry name" value="HEAT SHOCK PROTEIN 70KDA"/>
    <property type="match status" value="1"/>
</dbReference>
<sequence>MYGEIVAGIDFGSKNARSCVVVRGETKVVAAGSGARHTPLVVVFTEEDEPLVGEAALVAHDADPQLELVEVMRLLDDTYGLPWKTKDSQGSILIEVEAGENKRRHSRTWVQLMTLVLLKIKEDMEASAGSEVKKVVLSVASSVLDVHKAQLAQSSNAAGLSVLGIIDRAVAVGYGYNLQKKTSKKQSVFVFRYGSQYLEVSIISFKDGVFSVLSSEMYPIPSMDDIMTKHFLSEISRQHGLNMSTNKLAMHKLLQACRELKHSLSFSEHEELVVPSTTASADFKFSLSRTRLDELNKTLYAKIPSSVQNALESADMKAADIDEVILCGGSCRVPKVEVLVRDCFKDTPIRSDVDVALVGAMGAARYATLAALRALSESRDLTPLQLLVKEAVLARSVAPHQPAETRNVVPKTRDNRKMVVEAQTEPAIGIDLGTTNSCVAVVRNGKVEVIANDIGSRITPSYVAFTDEDCLVGAAAKAQAVNNSRNTVFDVKRLIGRKFLDVDTPENTRMWPFKVVDEGGVPKVQVLHKKTIKTLSSEELSAMILRKMKSVAETFVGSVVRNAVITVPAYFKDSQRQATLDAGKIAGLNVLAIINEPTAAALAFGVEKAAKERRHVLIFDLGGGTFDVAVVAIEDKNFEVLAVNGNNSLGGRDFDDRLVQHFIGEFKKKHGADLASDDKAKTKLRLACEKVKIDLSVSVKSRLQIVALHNGIDFISNISRVRFELLCSDLFLQTLVPVKRVLLDAGLDASAVDEVVLVGGSTRIPKIQELLQKHFQGKKLNKSIDPDHAVAYGAALQADVLARDSRDRAINLVDVCPMTIGVAEFGIFMSPLIYRNTRIPTKKTSYYSTANDFQQALTIAIYEGDNKLCIENNLLGQFKLCGIENAEQGRPNIELTCAIDKNGILKVSAKDKSTGSRQSIHITSLKGRLEKSDIDRCMAEASSYGNEDKQLRLIARASLERYCLQMKNVVEDKLCCLRSLIDQALLRDIDTALTATMAWLDDNEGLVASEFDLKRAELEKRCAGLL</sequence>
<evidence type="ECO:0000313" key="4">
    <source>
        <dbReference type="Proteomes" id="UP000694843"/>
    </source>
</evidence>
<evidence type="ECO:0000256" key="2">
    <source>
        <dbReference type="ARBA" id="ARBA00022741"/>
    </source>
</evidence>
<accession>A0A8B7NL00</accession>
<dbReference type="GO" id="GO:0006950">
    <property type="term" value="P:response to stress"/>
    <property type="evidence" value="ECO:0007669"/>
    <property type="project" value="UniProtKB-ARBA"/>
</dbReference>
<dbReference type="GO" id="GO:0005524">
    <property type="term" value="F:ATP binding"/>
    <property type="evidence" value="ECO:0007669"/>
    <property type="project" value="UniProtKB-KW"/>
</dbReference>
<dbReference type="SUPFAM" id="SSF100934">
    <property type="entry name" value="Heat shock protein 70kD (HSP70), C-terminal subdomain"/>
    <property type="match status" value="1"/>
</dbReference>
<dbReference type="InterPro" id="IPR029048">
    <property type="entry name" value="HSP70_C_sf"/>
</dbReference>
<dbReference type="FunFam" id="3.30.30.30:FF:000001">
    <property type="entry name" value="heat shock 70 kDa protein-like"/>
    <property type="match status" value="1"/>
</dbReference>
<dbReference type="Gene3D" id="3.30.30.30">
    <property type="match status" value="1"/>
</dbReference>
<dbReference type="AlphaFoldDB" id="A0A8B7NL00"/>
<dbReference type="Gene3D" id="2.60.34.10">
    <property type="entry name" value="Substrate Binding Domain Of DNAk, Chain A, domain 1"/>
    <property type="match status" value="1"/>
</dbReference>
<reference evidence="5" key="1">
    <citation type="submission" date="2025-08" db="UniProtKB">
        <authorList>
            <consortium name="RefSeq"/>
        </authorList>
    </citation>
    <scope>IDENTIFICATION</scope>
    <source>
        <tissue evidence="5">Whole organism</tissue>
    </source>
</reference>
<keyword evidence="4" id="KW-1185">Reference proteome</keyword>
<dbReference type="SUPFAM" id="SSF100920">
    <property type="entry name" value="Heat shock protein 70kD (HSP70), peptide-binding domain"/>
    <property type="match status" value="1"/>
</dbReference>
<dbReference type="CDD" id="cd24028">
    <property type="entry name" value="ASKHA_NBD_HSP70_HSPA1-like"/>
    <property type="match status" value="1"/>
</dbReference>
<dbReference type="FunFam" id="3.30.420.40:FF:000004">
    <property type="entry name" value="Molecular chaperone DnaK"/>
    <property type="match status" value="1"/>
</dbReference>
<dbReference type="Pfam" id="PF00012">
    <property type="entry name" value="HSP70"/>
    <property type="match status" value="2"/>
</dbReference>
<dbReference type="GeneID" id="108671326"/>
<keyword evidence="3" id="KW-0067">ATP-binding</keyword>
<keyword evidence="2" id="KW-0547">Nucleotide-binding</keyword>
<dbReference type="PRINTS" id="PR00301">
    <property type="entry name" value="HEATSHOCK70"/>
</dbReference>
<dbReference type="InterPro" id="IPR013126">
    <property type="entry name" value="Hsp_70_fam"/>
</dbReference>
<dbReference type="OrthoDB" id="10382782at2759"/>
<dbReference type="FunFam" id="3.90.640.10:FF:000003">
    <property type="entry name" value="Molecular chaperone DnaK"/>
    <property type="match status" value="1"/>
</dbReference>
<dbReference type="InterPro" id="IPR043129">
    <property type="entry name" value="ATPase_NBD"/>
</dbReference>
<dbReference type="InterPro" id="IPR029047">
    <property type="entry name" value="HSP70_peptide-bd_sf"/>
</dbReference>
<dbReference type="FunFam" id="3.90.640.10:FF:000010">
    <property type="entry name" value="heat shock 70 kDa protein 14"/>
    <property type="match status" value="1"/>
</dbReference>
<dbReference type="Gene3D" id="3.30.420.40">
    <property type="match status" value="4"/>
</dbReference>
<dbReference type="InterPro" id="IPR018181">
    <property type="entry name" value="Heat_shock_70_CS"/>
</dbReference>
<dbReference type="Gene3D" id="1.20.1270.10">
    <property type="match status" value="1"/>
</dbReference>
<dbReference type="RefSeq" id="XP_018014339.1">
    <property type="nucleotide sequence ID" value="XM_018158850.2"/>
</dbReference>
<dbReference type="SUPFAM" id="SSF53067">
    <property type="entry name" value="Actin-like ATPase domain"/>
    <property type="match status" value="4"/>
</dbReference>
<evidence type="ECO:0000256" key="3">
    <source>
        <dbReference type="ARBA" id="ARBA00022840"/>
    </source>
</evidence>
<comment type="similarity">
    <text evidence="1">Belongs to the heat shock protein 70 family.</text>
</comment>
<name>A0A8B7NL00_HYAAZ</name>
<proteinExistence type="inferred from homology"/>
<dbReference type="OMA" id="HMADERK"/>
<evidence type="ECO:0000313" key="5">
    <source>
        <dbReference type="RefSeq" id="XP_018014339.1"/>
    </source>
</evidence>
<dbReference type="PROSITE" id="PS00297">
    <property type="entry name" value="HSP70_1"/>
    <property type="match status" value="1"/>
</dbReference>
<evidence type="ECO:0000256" key="1">
    <source>
        <dbReference type="ARBA" id="ARBA00007381"/>
    </source>
</evidence>
<dbReference type="Gene3D" id="3.90.640.10">
    <property type="entry name" value="Actin, Chain A, domain 4"/>
    <property type="match status" value="2"/>
</dbReference>
<dbReference type="Proteomes" id="UP000694843">
    <property type="component" value="Unplaced"/>
</dbReference>
<protein>
    <submittedName>
        <fullName evidence="5">Heat shock 70 kDa protein 1-like</fullName>
    </submittedName>
</protein>
<gene>
    <name evidence="5" type="primary">LOC108671326</name>
</gene>
<dbReference type="PROSITE" id="PS01036">
    <property type="entry name" value="HSP70_3"/>
    <property type="match status" value="1"/>
</dbReference>
<dbReference type="KEGG" id="hazt:108671326"/>
<dbReference type="GO" id="GO:0140662">
    <property type="term" value="F:ATP-dependent protein folding chaperone"/>
    <property type="evidence" value="ECO:0007669"/>
    <property type="project" value="InterPro"/>
</dbReference>